<dbReference type="PROSITE" id="PS50821">
    <property type="entry name" value="PAZ"/>
    <property type="match status" value="1"/>
</dbReference>
<evidence type="ECO:0000259" key="3">
    <source>
        <dbReference type="PROSITE" id="PS50821"/>
    </source>
</evidence>
<feature type="region of interest" description="Disordered" evidence="2">
    <location>
        <begin position="664"/>
        <end position="711"/>
    </location>
</feature>
<proteinExistence type="inferred from homology"/>
<evidence type="ECO:0000256" key="2">
    <source>
        <dbReference type="SAM" id="MobiDB-lite"/>
    </source>
</evidence>
<sequence>MSTLPLRKSSSIIQDAEKTLQEANIQPGATLLATKKEPGTVDVGHGQKIVTNVYLLEMSKRKDLFRYEVTISGVGPRGFDLTRRSTSDYRSAQRRFQCYSVIKAFKTKHATFLLNESLYYDCGSSLFSTFDLKVPSVGIEEVYTLEEIREHSPHLGNDVSNSYKLKILPVHDNKKLPKLCDFSHVTEDAAKIDRTTQQFLDISTSLNVFDDPVLYTHFSTSDYYLLNPSNFGFTDQDCPVFHSNSSFLGIGMHKGIRTVEHGSKGMSEAIVASVKKTPFHCVQLVSDKLTKQLGTQYASRMKDTEWIKERVEGSLKGLFVSTNHSERNRIFEIHGLSSTNLHNEFIQREGNTRISLFDYYTQQYNIDFEFPEWPLLINKYSTGPNAFDFRHYPMEVCTILDNQRVKTDQQDAHMIAEMIRKCAIPPAELKKQNSYLKNSLQLDGSEYLAGLGIKCQNDPIEVTARVLSPPELEFSSQSKQFPKLPRCSWNDSNEYFFPATCNKWVALALFGSQQDAITMEQWTDFVRRFRSVLSKNRMNFAEPQILTRQVIGADLKLIIQGYYEQGYEYMLIAHPDGADQVHHSMKYIEQKTEVVTQGVKMSTVKNVIFKDRFQTLANIVHKTNVKMGGLNYTISVSPQSDLRPIFGDSTLIIGIGSNHPAGGIGMGQGGAQPTTSTTEIDKNGNSKNGNGGNGNNVELVPRGNTPSVVGEANRDEKVGIIADIVKRCAEQFNKFNSRYPTRLILYRDGSGEGSFQKILKYEVPLIHNAFSELGFVAKITLIVVNKMQSVRFYAKHIDERAKSPEQNILPGTVVDKDIVHPLWTEFFLNSHVAIQGTSKTPRYNVLLDENDLTMDTLQLMTHNLCFGHQIVYSPTSLPTPVMVALEYAKRGRNNYNYYNCSGSGGNLNGAATIDHKHLTEHLSFQKSVFLKHMRVNA</sequence>
<evidence type="ECO:0000313" key="6">
    <source>
        <dbReference type="WBParaSite" id="MhA1_Contig1934.frz3.gene4"/>
    </source>
</evidence>
<dbReference type="SMART" id="SM00949">
    <property type="entry name" value="PAZ"/>
    <property type="match status" value="1"/>
</dbReference>
<reference evidence="6" key="1">
    <citation type="submission" date="2016-11" db="UniProtKB">
        <authorList>
            <consortium name="WormBaseParasite"/>
        </authorList>
    </citation>
    <scope>IDENTIFICATION</scope>
</reference>
<dbReference type="SMART" id="SM00950">
    <property type="entry name" value="Piwi"/>
    <property type="match status" value="1"/>
</dbReference>
<comment type="similarity">
    <text evidence="1">Belongs to the argonaute family.</text>
</comment>
<dbReference type="SUPFAM" id="SSF101690">
    <property type="entry name" value="PAZ domain"/>
    <property type="match status" value="1"/>
</dbReference>
<protein>
    <submittedName>
        <fullName evidence="6">Piwi domain-containing protein</fullName>
    </submittedName>
</protein>
<dbReference type="CDD" id="cd02846">
    <property type="entry name" value="PAZ_argonaute_like"/>
    <property type="match status" value="1"/>
</dbReference>
<evidence type="ECO:0000256" key="1">
    <source>
        <dbReference type="RuleBase" id="RU361178"/>
    </source>
</evidence>
<dbReference type="InterPro" id="IPR036085">
    <property type="entry name" value="PAZ_dom_sf"/>
</dbReference>
<organism evidence="5 6">
    <name type="scientific">Meloidogyne hapla</name>
    <name type="common">Root-knot nematode worm</name>
    <dbReference type="NCBI Taxonomy" id="6305"/>
    <lineage>
        <taxon>Eukaryota</taxon>
        <taxon>Metazoa</taxon>
        <taxon>Ecdysozoa</taxon>
        <taxon>Nematoda</taxon>
        <taxon>Chromadorea</taxon>
        <taxon>Rhabditida</taxon>
        <taxon>Tylenchina</taxon>
        <taxon>Tylenchomorpha</taxon>
        <taxon>Tylenchoidea</taxon>
        <taxon>Meloidogynidae</taxon>
        <taxon>Meloidogyninae</taxon>
        <taxon>Meloidogyne</taxon>
    </lineage>
</organism>
<dbReference type="InterPro" id="IPR036397">
    <property type="entry name" value="RNaseH_sf"/>
</dbReference>
<dbReference type="OMA" id="YYASETH"/>
<dbReference type="Gene3D" id="2.170.260.10">
    <property type="entry name" value="paz domain"/>
    <property type="match status" value="1"/>
</dbReference>
<dbReference type="PANTHER" id="PTHR22891">
    <property type="entry name" value="EUKARYOTIC TRANSLATION INITIATION FACTOR 2C"/>
    <property type="match status" value="1"/>
</dbReference>
<dbReference type="GO" id="GO:0003723">
    <property type="term" value="F:RNA binding"/>
    <property type="evidence" value="ECO:0007669"/>
    <property type="project" value="InterPro"/>
</dbReference>
<dbReference type="Gene3D" id="3.30.420.10">
    <property type="entry name" value="Ribonuclease H-like superfamily/Ribonuclease H"/>
    <property type="match status" value="1"/>
</dbReference>
<dbReference type="InterPro" id="IPR003100">
    <property type="entry name" value="PAZ_dom"/>
</dbReference>
<dbReference type="InterPro" id="IPR003165">
    <property type="entry name" value="Piwi"/>
</dbReference>
<dbReference type="Gene3D" id="3.40.50.2300">
    <property type="match status" value="1"/>
</dbReference>
<dbReference type="PROSITE" id="PS50822">
    <property type="entry name" value="PIWI"/>
    <property type="match status" value="1"/>
</dbReference>
<dbReference type="SUPFAM" id="SSF53098">
    <property type="entry name" value="Ribonuclease H-like"/>
    <property type="match status" value="1"/>
</dbReference>
<dbReference type="WBParaSite" id="MhA1_Contig1934.frz3.gene4">
    <property type="protein sequence ID" value="MhA1_Contig1934.frz3.gene4"/>
    <property type="gene ID" value="MhA1_Contig1934.frz3.gene4"/>
</dbReference>
<feature type="domain" description="Piwi" evidence="4">
    <location>
        <begin position="594"/>
        <end position="896"/>
    </location>
</feature>
<dbReference type="InterPro" id="IPR012337">
    <property type="entry name" value="RNaseH-like_sf"/>
</dbReference>
<evidence type="ECO:0000259" key="4">
    <source>
        <dbReference type="PROSITE" id="PS50822"/>
    </source>
</evidence>
<feature type="domain" description="PAZ" evidence="3">
    <location>
        <begin position="302"/>
        <end position="401"/>
    </location>
</feature>
<accession>A0A1I8BDL7</accession>
<dbReference type="Pfam" id="PF02171">
    <property type="entry name" value="Piwi"/>
    <property type="match status" value="1"/>
</dbReference>
<dbReference type="AlphaFoldDB" id="A0A1I8BDL7"/>
<dbReference type="Proteomes" id="UP000095281">
    <property type="component" value="Unplaced"/>
</dbReference>
<evidence type="ECO:0000313" key="5">
    <source>
        <dbReference type="Proteomes" id="UP000095281"/>
    </source>
</evidence>
<keyword evidence="5" id="KW-1185">Reference proteome</keyword>
<dbReference type="Pfam" id="PF02170">
    <property type="entry name" value="PAZ"/>
    <property type="match status" value="1"/>
</dbReference>
<name>A0A1I8BDL7_MELHA</name>